<evidence type="ECO:0000256" key="3">
    <source>
        <dbReference type="ARBA" id="ARBA00022679"/>
    </source>
</evidence>
<dbReference type="PANTHER" id="PTHR10048:SF15">
    <property type="entry name" value="PHOSPHATIDYLINOSITOL 4-KINASE ALPHA"/>
    <property type="match status" value="1"/>
</dbReference>
<organism evidence="7 8">
    <name type="scientific">Pocillopora meandrina</name>
    <dbReference type="NCBI Taxonomy" id="46732"/>
    <lineage>
        <taxon>Eukaryota</taxon>
        <taxon>Metazoa</taxon>
        <taxon>Cnidaria</taxon>
        <taxon>Anthozoa</taxon>
        <taxon>Hexacorallia</taxon>
        <taxon>Scleractinia</taxon>
        <taxon>Astrocoeniina</taxon>
        <taxon>Pocilloporidae</taxon>
        <taxon>Pocillopora</taxon>
    </lineage>
</organism>
<dbReference type="SMART" id="SM00145">
    <property type="entry name" value="PI3Ka"/>
    <property type="match status" value="1"/>
</dbReference>
<protein>
    <recommendedName>
        <fullName evidence="2">1-phosphatidylinositol 4-kinase</fullName>
        <ecNumber evidence="2">2.7.1.67</ecNumber>
    </recommendedName>
</protein>
<keyword evidence="8" id="KW-1185">Reference proteome</keyword>
<dbReference type="Pfam" id="PF19274">
    <property type="entry name" value="PI4K_N"/>
    <property type="match status" value="3"/>
</dbReference>
<dbReference type="InterPro" id="IPR016024">
    <property type="entry name" value="ARM-type_fold"/>
</dbReference>
<dbReference type="FunFam" id="3.30.1010.10:FF:000009">
    <property type="entry name" value="Phosphatidylinositol 4-kinase, catalytic, alpha"/>
    <property type="match status" value="1"/>
</dbReference>
<keyword evidence="3" id="KW-0808">Transferase</keyword>
<dbReference type="FunFam" id="1.25.40.70:FF:000011">
    <property type="entry name" value="Phosphatidylinositol 4-kinase alpha"/>
    <property type="match status" value="1"/>
</dbReference>
<dbReference type="InterPro" id="IPR018936">
    <property type="entry name" value="PI3/4_kinase_CS"/>
</dbReference>
<comment type="similarity">
    <text evidence="1">Belongs to the PI3/PI4-kinase family. Type III PI4K subfamily.</text>
</comment>
<dbReference type="GO" id="GO:0005737">
    <property type="term" value="C:cytoplasm"/>
    <property type="evidence" value="ECO:0007669"/>
    <property type="project" value="TreeGrafter"/>
</dbReference>
<dbReference type="PROSITE" id="PS50290">
    <property type="entry name" value="PI3_4_KINASE_3"/>
    <property type="match status" value="1"/>
</dbReference>
<dbReference type="EMBL" id="CALNXJ010000024">
    <property type="protein sequence ID" value="CAH3129797.1"/>
    <property type="molecule type" value="Genomic_DNA"/>
</dbReference>
<dbReference type="GO" id="GO:0004430">
    <property type="term" value="F:1-phosphatidylinositol 4-kinase activity"/>
    <property type="evidence" value="ECO:0007669"/>
    <property type="project" value="UniProtKB-EC"/>
</dbReference>
<dbReference type="SUPFAM" id="SSF56112">
    <property type="entry name" value="Protein kinase-like (PK-like)"/>
    <property type="match status" value="1"/>
</dbReference>
<keyword evidence="4" id="KW-0418">Kinase</keyword>
<dbReference type="Gene3D" id="3.30.1010.10">
    <property type="entry name" value="Phosphatidylinositol 3-kinase Catalytic Subunit, Chain A, domain 4"/>
    <property type="match status" value="1"/>
</dbReference>
<feature type="domain" description="PI3K/PI4K catalytic" evidence="5">
    <location>
        <begin position="1736"/>
        <end position="2000"/>
    </location>
</feature>
<dbReference type="PANTHER" id="PTHR10048">
    <property type="entry name" value="PHOSPHATIDYLINOSITOL KINASE"/>
    <property type="match status" value="1"/>
</dbReference>
<dbReference type="GO" id="GO:0048015">
    <property type="term" value="P:phosphatidylinositol-mediated signaling"/>
    <property type="evidence" value="ECO:0007669"/>
    <property type="project" value="TreeGrafter"/>
</dbReference>
<evidence type="ECO:0000259" key="6">
    <source>
        <dbReference type="PROSITE" id="PS51545"/>
    </source>
</evidence>
<reference evidence="7 8" key="1">
    <citation type="submission" date="2022-05" db="EMBL/GenBank/DDBJ databases">
        <authorList>
            <consortium name="Genoscope - CEA"/>
            <person name="William W."/>
        </authorList>
    </citation>
    <scope>NUCLEOTIDE SEQUENCE [LARGE SCALE GENOMIC DNA]</scope>
</reference>
<dbReference type="GO" id="GO:0005886">
    <property type="term" value="C:plasma membrane"/>
    <property type="evidence" value="ECO:0007669"/>
    <property type="project" value="TreeGrafter"/>
</dbReference>
<proteinExistence type="inferred from homology"/>
<evidence type="ECO:0000256" key="1">
    <source>
        <dbReference type="ARBA" id="ARBA00006209"/>
    </source>
</evidence>
<dbReference type="SMART" id="SM00146">
    <property type="entry name" value="PI3Kc"/>
    <property type="match status" value="1"/>
</dbReference>
<gene>
    <name evidence="7" type="ORF">PMEA_00013679</name>
</gene>
<name>A0AAU9WXW1_9CNID</name>
<dbReference type="InterPro" id="IPR000403">
    <property type="entry name" value="PI3/4_kinase_cat_dom"/>
</dbReference>
<dbReference type="Gene3D" id="1.10.1070.11">
    <property type="entry name" value="Phosphatidylinositol 3-/4-kinase, catalytic domain"/>
    <property type="match status" value="1"/>
</dbReference>
<dbReference type="InterPro" id="IPR045495">
    <property type="entry name" value="PI4K_N"/>
</dbReference>
<dbReference type="Proteomes" id="UP001159428">
    <property type="component" value="Unassembled WGS sequence"/>
</dbReference>
<dbReference type="PROSITE" id="PS00915">
    <property type="entry name" value="PI3_4_KINASE_1"/>
    <property type="match status" value="1"/>
</dbReference>
<dbReference type="InterPro" id="IPR001263">
    <property type="entry name" value="PI3K_accessory_dom"/>
</dbReference>
<dbReference type="InterPro" id="IPR011009">
    <property type="entry name" value="Kinase-like_dom_sf"/>
</dbReference>
<dbReference type="InterPro" id="IPR042236">
    <property type="entry name" value="PI3K_accessory_sf"/>
</dbReference>
<evidence type="ECO:0000259" key="5">
    <source>
        <dbReference type="PROSITE" id="PS50290"/>
    </source>
</evidence>
<dbReference type="PROSITE" id="PS00916">
    <property type="entry name" value="PI3_4_KINASE_2"/>
    <property type="match status" value="1"/>
</dbReference>
<evidence type="ECO:0000256" key="4">
    <source>
        <dbReference type="ARBA" id="ARBA00022777"/>
    </source>
</evidence>
<dbReference type="Pfam" id="PF00613">
    <property type="entry name" value="PI3Ka"/>
    <property type="match status" value="1"/>
</dbReference>
<dbReference type="InterPro" id="IPR015433">
    <property type="entry name" value="PI3/4_kinase"/>
</dbReference>
<dbReference type="FunFam" id="1.10.1070.11:FF:000005">
    <property type="entry name" value="Phosphatidylinositol 4-kinase, catalytic, alpha"/>
    <property type="match status" value="1"/>
</dbReference>
<evidence type="ECO:0000313" key="7">
    <source>
        <dbReference type="EMBL" id="CAH3129797.1"/>
    </source>
</evidence>
<sequence length="2016" mass="225983">MAVNGTKPAESLRYLACSLAALNPAPWEKVKRLSRLCPANPASDTEVFVFDQRGTDGVLALGLFELHSSLQYKEKIMPYLVNVLKSLPTAKWLEARGPELSPTSPLAGEFAFCFVTLMSGLAAKDNSLDGDIIKLQLNLFNTVIEQCCSYQELPDLKKANFCRTTVPLLLGVAQALGVSSVYVSDPSLITKLLFPNNSGHATPTELQLPKALSRSAPRRFLSFPQGKRDSSYHLSDVQLKDLITKVERLITSPILQGLDSVLSDCIQADLLKTSFPFHSFSEAVLLSMVTLLRDLCQNTPGISASVASRAYNVGKQVFTTVKAEFQKKAENSAASLPWKLQTVSASVDLMVWTAALQDEQDGDTLCQNISEFLCSSLAVSLAQTGSCLFILCCLEGLATLAEKIPSLTRPVLTSLKDFLLQPAPLLVKLSENKKKPTAANIVMTVSSDTNDKYLTVSHASNKETEDSPYQKVRKVTLDSICRVLKSGQTVDENCVQAFLARVANRLYISESSDGNSTLISTNAIQTLGYVAFMLHSVPKTTESVLTILQQRFCRPPSSLDPLIVEQLGYLVLTGSEQSYQQIMGMFMKITVDAGSMAYSPEPSINDKTEGYRHCALAVINAYTNIAANLDGETKLQDYLVRLLELFVQLGLESKRVSEKAPVAFKASSSAGNLGVLIPVISIVMQRLPVISDPKPRLHKLFRDFWLYCVVMGFGVEGSGIWPHEWYEGVCQIASKSPLLLGTGHLRSELMYNSALRNDSVAPAELNEVRTTLLETLENPTEIVTLVNKLNFGQCTYLLSVYRLESLRVSSDPGKFYSIFDYLEDKAIEKDKAGIWQCISAVGDKVFSVFLNVMSNKPRTMERETELERHAQFLLVKFNHLQKWIRRVADKYLSSFVDKFPHLLWNGRVLHFMLDLLQELSKCLIHPNENHQKIEITVPSSVPVRLLVPEEMDGREGTVRDFAARCSGIIKEALKWAPETTRSLLQDYIMELGNASQGGIHHTGLSLATENVLQFAGLNPSSVAVSHVFLEKRPKCVKQDTSQVVSGLTLRSRYLGEISGIRELLTSQTSKNKDVNETLSAMLNKQLEEAKSGKEDAFVAAMFRASAFLVTSQAVDRQLLHNLCWCPADLFTELSMSTAVSCWEWIMGARQDLELPMLSKISAAWQWTVCRRIGLFAADQLTESPLSAFSDNRSPPTPPNVAPHDIWIKFLVRRFEVIKYYSRDQVEIFVTMLQRCLPLSVQRKNFVSRHIAALRARFRLLHLGLSILQGDFLSNSVMKNVLRERIYCNALDYFSVEPMWPVSKDVELREDIQVLIKFWQAMLSDKKYMKYFMVAAPVDTSQLLTHGSSTGSQYTSGSSGIGPFLQGNRWMNTIPLSSSLSSRRSATEGSTGKEATGGQHVLKDYLKRRNLILALIRREIERLSTWHNSMARPELNFTGMESLVNWANQTVFTERIWRDLVRLAWHISPDIAVFLPARFKEVSAVHKEVSRLVRIHPTAVAELPEAIQYLVTEKNIKADIPELTHILCWSAIPPVQAMAYFSQQYPPHPLTAQYAFRVLQSFPPDAILLYIPQLVQATRYDALGFVSEYIMWAARHSQLLAHQLIWNMKTNVFTDEEALHKDSEIGGHLENLIERITNSLSGTALDFYKREFDFFDKVTAISGTIRPYPKGPERKQACLEALSKIKAQEGVYLPSNPEALVLDIDHKSGTPMQSAAKAPFLARFKVKHCGIQELETMNSSKDFSSSDSEDEKEKNKIYWQAAIFKVGDDVRQDMLALQVISLFKNIFEQVGLDVYLKPYRVVATAPGNGVIECVPDSKSRDQLGRQTEVDLYEYYQKTYGDESTSAFQQARANFIKSMAAYSIVSFLLQIKDRHNGNLMLNRAGHIIHIDFGFMFESSPGGNLGFEPDMKLSHEMVMIMGGTMESPSFRWFMDLCVKAYLSVRPYQEAIVSLVALMLDTGLPCFRGETLKRLRARFSPAQSEREAAAYMVKVIRDSYLNYRTRVYDLIQLAQNQIPC</sequence>
<comment type="caution">
    <text evidence="7">The sequence shown here is derived from an EMBL/GenBank/DDBJ whole genome shotgun (WGS) entry which is preliminary data.</text>
</comment>
<dbReference type="GO" id="GO:0046854">
    <property type="term" value="P:phosphatidylinositol phosphate biosynthetic process"/>
    <property type="evidence" value="ECO:0007669"/>
    <property type="project" value="InterPro"/>
</dbReference>
<evidence type="ECO:0000313" key="8">
    <source>
        <dbReference type="Proteomes" id="UP001159428"/>
    </source>
</evidence>
<feature type="domain" description="PIK helical" evidence="6">
    <location>
        <begin position="1446"/>
        <end position="1634"/>
    </location>
</feature>
<dbReference type="PROSITE" id="PS51545">
    <property type="entry name" value="PIK_HELICAL"/>
    <property type="match status" value="1"/>
</dbReference>
<dbReference type="InterPro" id="IPR036940">
    <property type="entry name" value="PI3/4_kinase_cat_sf"/>
</dbReference>
<dbReference type="SUPFAM" id="SSF48371">
    <property type="entry name" value="ARM repeat"/>
    <property type="match status" value="2"/>
</dbReference>
<dbReference type="EC" id="2.7.1.67" evidence="2"/>
<accession>A0AAU9WXW1</accession>
<dbReference type="Pfam" id="PF00454">
    <property type="entry name" value="PI3_PI4_kinase"/>
    <property type="match status" value="1"/>
</dbReference>
<dbReference type="CDD" id="cd05167">
    <property type="entry name" value="PI4Kc_III_alpha"/>
    <property type="match status" value="1"/>
</dbReference>
<dbReference type="Gene3D" id="1.25.40.70">
    <property type="entry name" value="Phosphatidylinositol 3-kinase, accessory domain (PIK)"/>
    <property type="match status" value="1"/>
</dbReference>
<evidence type="ECO:0000256" key="2">
    <source>
        <dbReference type="ARBA" id="ARBA00012169"/>
    </source>
</evidence>